<gene>
    <name evidence="1" type="ORF">AAV32_17475</name>
</gene>
<protein>
    <recommendedName>
        <fullName evidence="3">Mobilization protein</fullName>
    </recommendedName>
</protein>
<name>A0A171KMZ7_9BURK</name>
<dbReference type="Proteomes" id="UP000078084">
    <property type="component" value="Plasmid unnamed"/>
</dbReference>
<proteinExistence type="predicted"/>
<sequence>MALGSPVQLRLSPDKRMIYEDEAARQGKALATYLRERLEAQDDEQARSAALRAELANGMAELRGIVERGGSSTPGDKTGDPSILLELLILMRAVAGPDRIKMAHAELRRQGLSVWSGREV</sequence>
<keyword evidence="1" id="KW-0614">Plasmid</keyword>
<reference evidence="1 2" key="1">
    <citation type="submission" date="2015-04" db="EMBL/GenBank/DDBJ databases">
        <title>Genome sequence of Kerstersia gyiorum CG1.</title>
        <authorList>
            <person name="Greninger A.L."/>
            <person name="Kozyreva V."/>
            <person name="Chaturvedi V."/>
        </authorList>
    </citation>
    <scope>NUCLEOTIDE SEQUENCE [LARGE SCALE GENOMIC DNA]</scope>
    <source>
        <strain evidence="1 2">CG1</strain>
        <plasmid evidence="1 2">unnamed</plasmid>
    </source>
</reference>
<keyword evidence="2" id="KW-1185">Reference proteome</keyword>
<evidence type="ECO:0000313" key="2">
    <source>
        <dbReference type="Proteomes" id="UP000078084"/>
    </source>
</evidence>
<geneLocation type="plasmid" evidence="1 2">
    <name>unnamed</name>
</geneLocation>
<accession>A0A171KMZ7</accession>
<comment type="caution">
    <text evidence="1">The sequence shown here is derived from an EMBL/GenBank/DDBJ whole genome shotgun (WGS) entry which is preliminary data.</text>
</comment>
<evidence type="ECO:0008006" key="3">
    <source>
        <dbReference type="Google" id="ProtNLM"/>
    </source>
</evidence>
<organism evidence="1 2">
    <name type="scientific">Kerstersia gyiorum</name>
    <dbReference type="NCBI Taxonomy" id="206506"/>
    <lineage>
        <taxon>Bacteria</taxon>
        <taxon>Pseudomonadati</taxon>
        <taxon>Pseudomonadota</taxon>
        <taxon>Betaproteobacteria</taxon>
        <taxon>Burkholderiales</taxon>
        <taxon>Alcaligenaceae</taxon>
        <taxon>Kerstersia</taxon>
    </lineage>
</organism>
<dbReference type="AlphaFoldDB" id="A0A171KMZ7"/>
<dbReference type="EMBL" id="LBNE01000032">
    <property type="protein sequence ID" value="KKO70264.1"/>
    <property type="molecule type" value="Genomic_DNA"/>
</dbReference>
<evidence type="ECO:0000313" key="1">
    <source>
        <dbReference type="EMBL" id="KKO70264.1"/>
    </source>
</evidence>